<dbReference type="Pfam" id="PF13855">
    <property type="entry name" value="LRR_8"/>
    <property type="match status" value="1"/>
</dbReference>
<keyword evidence="2" id="KW-0732">Signal</keyword>
<protein>
    <submittedName>
        <fullName evidence="3">Uncharacterized protein</fullName>
    </submittedName>
</protein>
<sequence>MTKFGQLLCILAILQSSSSINLDCSFNTNFHYSIVGKVYRCEIQNDLQVSSPDDFVADSTSGEHWTEMGDHNVTGLFAHSKDWKFMPKNVEKFFENIKLIDIIKSKIQEIHQSDLKPFQKLVYCGFKDNEIQTLETGLFDYNLELELISFWNNRITQVGPNVFDHLTKLTWLYFDENPCLNMRVEDNRQGVLSMVEKVTQNCKTSNSDALKKEIEELKAQFKDLKNAHDSGFTAMIKTTEDLTQRVSELEKNMNEAQQRIKDLESKASNIDNMEVKSMETKTMSMGNDALGKNVISQQFFEKFEN</sequence>
<dbReference type="SUPFAM" id="SSF52058">
    <property type="entry name" value="L domain-like"/>
    <property type="match status" value="1"/>
</dbReference>
<accession>A0A9N9S660</accession>
<reference evidence="3" key="1">
    <citation type="submission" date="2022-01" db="EMBL/GenBank/DDBJ databases">
        <authorList>
            <person name="King R."/>
        </authorList>
    </citation>
    <scope>NUCLEOTIDE SEQUENCE</scope>
</reference>
<name>A0A9N9S660_9DIPT</name>
<evidence type="ECO:0000256" key="1">
    <source>
        <dbReference type="SAM" id="Coils"/>
    </source>
</evidence>
<reference evidence="3" key="2">
    <citation type="submission" date="2022-10" db="EMBL/GenBank/DDBJ databases">
        <authorList>
            <consortium name="ENA_rothamsted_submissions"/>
            <consortium name="culmorum"/>
            <person name="King R."/>
        </authorList>
    </citation>
    <scope>NUCLEOTIDE SEQUENCE</scope>
</reference>
<keyword evidence="4" id="KW-1185">Reference proteome</keyword>
<dbReference type="InterPro" id="IPR001611">
    <property type="entry name" value="Leu-rich_rpt"/>
</dbReference>
<dbReference type="EMBL" id="OU895880">
    <property type="protein sequence ID" value="CAG9810076.1"/>
    <property type="molecule type" value="Genomic_DNA"/>
</dbReference>
<evidence type="ECO:0000256" key="2">
    <source>
        <dbReference type="SAM" id="SignalP"/>
    </source>
</evidence>
<dbReference type="Gene3D" id="1.20.5.1700">
    <property type="match status" value="1"/>
</dbReference>
<dbReference type="InterPro" id="IPR032675">
    <property type="entry name" value="LRR_dom_sf"/>
</dbReference>
<evidence type="ECO:0000313" key="3">
    <source>
        <dbReference type="EMBL" id="CAG9810076.1"/>
    </source>
</evidence>
<dbReference type="Gene3D" id="3.80.10.10">
    <property type="entry name" value="Ribonuclease Inhibitor"/>
    <property type="match status" value="1"/>
</dbReference>
<dbReference type="OrthoDB" id="676979at2759"/>
<feature type="coiled-coil region" evidence="1">
    <location>
        <begin position="200"/>
        <end position="273"/>
    </location>
</feature>
<feature type="chain" id="PRO_5040242847" evidence="2">
    <location>
        <begin position="20"/>
        <end position="305"/>
    </location>
</feature>
<proteinExistence type="predicted"/>
<keyword evidence="1" id="KW-0175">Coiled coil</keyword>
<evidence type="ECO:0000313" key="4">
    <source>
        <dbReference type="Proteomes" id="UP001153620"/>
    </source>
</evidence>
<feature type="signal peptide" evidence="2">
    <location>
        <begin position="1"/>
        <end position="19"/>
    </location>
</feature>
<dbReference type="Proteomes" id="UP001153620">
    <property type="component" value="Chromosome 4"/>
</dbReference>
<gene>
    <name evidence="3" type="ORF">CHIRRI_LOCUS12893</name>
</gene>
<organism evidence="3 4">
    <name type="scientific">Chironomus riparius</name>
    <dbReference type="NCBI Taxonomy" id="315576"/>
    <lineage>
        <taxon>Eukaryota</taxon>
        <taxon>Metazoa</taxon>
        <taxon>Ecdysozoa</taxon>
        <taxon>Arthropoda</taxon>
        <taxon>Hexapoda</taxon>
        <taxon>Insecta</taxon>
        <taxon>Pterygota</taxon>
        <taxon>Neoptera</taxon>
        <taxon>Endopterygota</taxon>
        <taxon>Diptera</taxon>
        <taxon>Nematocera</taxon>
        <taxon>Chironomoidea</taxon>
        <taxon>Chironomidae</taxon>
        <taxon>Chironominae</taxon>
        <taxon>Chironomus</taxon>
    </lineage>
</organism>
<dbReference type="AlphaFoldDB" id="A0A9N9S660"/>